<evidence type="ECO:0000313" key="1">
    <source>
        <dbReference type="EMBL" id="JAI04740.1"/>
    </source>
</evidence>
<dbReference type="EMBL" id="GBXM01003838">
    <property type="protein sequence ID" value="JAI04740.1"/>
    <property type="molecule type" value="Transcribed_RNA"/>
</dbReference>
<dbReference type="AlphaFoldDB" id="A0A0E9XQ42"/>
<reference evidence="1" key="2">
    <citation type="journal article" date="2015" name="Fish Shellfish Immunol.">
        <title>Early steps in the European eel (Anguilla anguilla)-Vibrio vulnificus interaction in the gills: Role of the RtxA13 toxin.</title>
        <authorList>
            <person name="Callol A."/>
            <person name="Pajuelo D."/>
            <person name="Ebbesson L."/>
            <person name="Teles M."/>
            <person name="MacKenzie S."/>
            <person name="Amaro C."/>
        </authorList>
    </citation>
    <scope>NUCLEOTIDE SEQUENCE</scope>
</reference>
<sequence length="42" mass="4867">MKTMLITIYMDRTLTVIIHLSSRSDLIYSCMKVNPSDVSFKN</sequence>
<accession>A0A0E9XQ42</accession>
<reference evidence="1" key="1">
    <citation type="submission" date="2014-11" db="EMBL/GenBank/DDBJ databases">
        <authorList>
            <person name="Amaro Gonzalez C."/>
        </authorList>
    </citation>
    <scope>NUCLEOTIDE SEQUENCE</scope>
</reference>
<organism evidence="1">
    <name type="scientific">Anguilla anguilla</name>
    <name type="common">European freshwater eel</name>
    <name type="synonym">Muraena anguilla</name>
    <dbReference type="NCBI Taxonomy" id="7936"/>
    <lineage>
        <taxon>Eukaryota</taxon>
        <taxon>Metazoa</taxon>
        <taxon>Chordata</taxon>
        <taxon>Craniata</taxon>
        <taxon>Vertebrata</taxon>
        <taxon>Euteleostomi</taxon>
        <taxon>Actinopterygii</taxon>
        <taxon>Neopterygii</taxon>
        <taxon>Teleostei</taxon>
        <taxon>Anguilliformes</taxon>
        <taxon>Anguillidae</taxon>
        <taxon>Anguilla</taxon>
    </lineage>
</organism>
<name>A0A0E9XQ42_ANGAN</name>
<proteinExistence type="predicted"/>
<protein>
    <submittedName>
        <fullName evidence="1">Uncharacterized protein</fullName>
    </submittedName>
</protein>